<dbReference type="EC" id="3.1.4.4" evidence="5"/>
<dbReference type="InterPro" id="IPR025202">
    <property type="entry name" value="PLD-like_dom"/>
</dbReference>
<reference evidence="14 15" key="1">
    <citation type="journal article" date="2012" name="J. Bacteriol.">
        <title>Draft Genome Sequence of Mesorhizobium alhagi CCNWXJ12-2T, a Novel Salt-Resistant Species Isolated from the Desert of Northwestern China.</title>
        <authorList>
            <person name="Zhou M."/>
            <person name="Chen W."/>
            <person name="Chen H."/>
            <person name="Wei G."/>
        </authorList>
    </citation>
    <scope>NUCLEOTIDE SEQUENCE [LARGE SCALE GENOMIC DNA]</scope>
    <source>
        <strain evidence="14 15">CCNWXJ12-2</strain>
    </source>
</reference>
<evidence type="ECO:0000256" key="1">
    <source>
        <dbReference type="ARBA" id="ARBA00000798"/>
    </source>
</evidence>
<dbReference type="GO" id="GO:0016042">
    <property type="term" value="P:lipid catabolic process"/>
    <property type="evidence" value="ECO:0007669"/>
    <property type="project" value="UniProtKB-KW"/>
</dbReference>
<evidence type="ECO:0000256" key="2">
    <source>
        <dbReference type="ARBA" id="ARBA00003145"/>
    </source>
</evidence>
<dbReference type="SUPFAM" id="SSF56024">
    <property type="entry name" value="Phospholipase D/nuclease"/>
    <property type="match status" value="2"/>
</dbReference>
<keyword evidence="10" id="KW-0443">Lipid metabolism</keyword>
<dbReference type="GO" id="GO:0016891">
    <property type="term" value="F:RNA endonuclease activity producing 5'-phosphomonoesters, hydrolytic mechanism"/>
    <property type="evidence" value="ECO:0007669"/>
    <property type="project" value="TreeGrafter"/>
</dbReference>
<feature type="region of interest" description="Disordered" evidence="12">
    <location>
        <begin position="492"/>
        <end position="518"/>
    </location>
</feature>
<evidence type="ECO:0000256" key="7">
    <source>
        <dbReference type="ARBA" id="ARBA00022525"/>
    </source>
</evidence>
<evidence type="ECO:0000256" key="10">
    <source>
        <dbReference type="ARBA" id="ARBA00023098"/>
    </source>
</evidence>
<dbReference type="AlphaFoldDB" id="H0HXQ7"/>
<dbReference type="PANTHER" id="PTHR43856:SF1">
    <property type="entry name" value="MITOCHONDRIAL CARDIOLIPIN HYDROLASE"/>
    <property type="match status" value="1"/>
</dbReference>
<evidence type="ECO:0000256" key="6">
    <source>
        <dbReference type="ARBA" id="ARBA00018392"/>
    </source>
</evidence>
<dbReference type="GO" id="GO:0005576">
    <property type="term" value="C:extracellular region"/>
    <property type="evidence" value="ECO:0007669"/>
    <property type="project" value="UniProtKB-SubCell"/>
</dbReference>
<dbReference type="InterPro" id="IPR001736">
    <property type="entry name" value="PLipase_D/transphosphatidylase"/>
</dbReference>
<accession>H0HXQ7</accession>
<dbReference type="InterPro" id="IPR051406">
    <property type="entry name" value="PLD_domain"/>
</dbReference>
<evidence type="ECO:0000256" key="8">
    <source>
        <dbReference type="ARBA" id="ARBA00022801"/>
    </source>
</evidence>
<evidence type="ECO:0000256" key="9">
    <source>
        <dbReference type="ARBA" id="ARBA00022963"/>
    </source>
</evidence>
<dbReference type="EMBL" id="AHAM01000208">
    <property type="protein sequence ID" value="EHK54471.1"/>
    <property type="molecule type" value="Genomic_DNA"/>
</dbReference>
<dbReference type="GO" id="GO:0006793">
    <property type="term" value="P:phosphorus metabolic process"/>
    <property type="evidence" value="ECO:0007669"/>
    <property type="project" value="UniProtKB-ARBA"/>
</dbReference>
<evidence type="ECO:0000256" key="5">
    <source>
        <dbReference type="ARBA" id="ARBA00012027"/>
    </source>
</evidence>
<comment type="subcellular location">
    <subcellularLocation>
        <location evidence="3">Secreted</location>
    </subcellularLocation>
</comment>
<evidence type="ECO:0000313" key="14">
    <source>
        <dbReference type="EMBL" id="EHK54471.1"/>
    </source>
</evidence>
<evidence type="ECO:0000256" key="3">
    <source>
        <dbReference type="ARBA" id="ARBA00004613"/>
    </source>
</evidence>
<keyword evidence="8" id="KW-0378">Hydrolase</keyword>
<dbReference type="PATRIC" id="fig|1107882.3.peg.4808"/>
<evidence type="ECO:0000256" key="12">
    <source>
        <dbReference type="SAM" id="MobiDB-lite"/>
    </source>
</evidence>
<comment type="catalytic activity">
    <reaction evidence="1">
        <text>a 1,2-diacyl-sn-glycero-3-phosphocholine + H2O = a 1,2-diacyl-sn-glycero-3-phosphate + choline + H(+)</text>
        <dbReference type="Rhea" id="RHEA:14445"/>
        <dbReference type="ChEBI" id="CHEBI:15354"/>
        <dbReference type="ChEBI" id="CHEBI:15377"/>
        <dbReference type="ChEBI" id="CHEBI:15378"/>
        <dbReference type="ChEBI" id="CHEBI:57643"/>
        <dbReference type="ChEBI" id="CHEBI:58608"/>
        <dbReference type="EC" id="3.1.4.4"/>
    </reaction>
</comment>
<dbReference type="Pfam" id="PF13091">
    <property type="entry name" value="PLDc_2"/>
    <property type="match status" value="1"/>
</dbReference>
<feature type="domain" description="PLD phosphodiesterase" evidence="13">
    <location>
        <begin position="550"/>
        <end position="581"/>
    </location>
</feature>
<dbReference type="PROSITE" id="PS50035">
    <property type="entry name" value="PLD"/>
    <property type="match status" value="1"/>
</dbReference>
<comment type="similarity">
    <text evidence="4">Belongs to the phospholipase D family.</text>
</comment>
<name>H0HXQ7_9HYPH</name>
<dbReference type="Proteomes" id="UP000003250">
    <property type="component" value="Unassembled WGS sequence"/>
</dbReference>
<proteinExistence type="inferred from homology"/>
<dbReference type="Gene3D" id="3.30.870.10">
    <property type="entry name" value="Endonuclease Chain A"/>
    <property type="match status" value="2"/>
</dbReference>
<dbReference type="OrthoDB" id="9789376at2"/>
<evidence type="ECO:0000259" key="13">
    <source>
        <dbReference type="PROSITE" id="PS50035"/>
    </source>
</evidence>
<gene>
    <name evidence="14" type="ORF">MAXJ12_24782</name>
</gene>
<comment type="function">
    <text evidence="2">Could be a virulence factor.</text>
</comment>
<organism evidence="14 15">
    <name type="scientific">Mesorhizobium alhagi CCNWXJ12-2</name>
    <dbReference type="NCBI Taxonomy" id="1107882"/>
    <lineage>
        <taxon>Bacteria</taxon>
        <taxon>Pseudomonadati</taxon>
        <taxon>Pseudomonadota</taxon>
        <taxon>Alphaproteobacteria</taxon>
        <taxon>Hyphomicrobiales</taxon>
        <taxon>Phyllobacteriaceae</taxon>
        <taxon>Allomesorhizobium</taxon>
    </lineage>
</organism>
<evidence type="ECO:0000256" key="4">
    <source>
        <dbReference type="ARBA" id="ARBA00008664"/>
    </source>
</evidence>
<evidence type="ECO:0000313" key="15">
    <source>
        <dbReference type="Proteomes" id="UP000003250"/>
    </source>
</evidence>
<sequence length="659" mass="73323">MVRITNARAYANNEVAYVAWDIDEKIPGCLGFEVIRVYLNSDGSVAERRNGSDDRVSCAAWVGFKGQRNPHWLPHESGVWPIQKLSWRDLTLRKKRDGLRRRPDEVRVRYEIRAVGDLRPGMEPAPDPTPYKATVAKRDPNGKPVHDANGDPVSVEVASYTGTPRPLGYLGPAVATNDVLVTTRRGVFRTTFTNGVLAAQWLRNVLLEGDGVIKPDELINKISDPNDPHRKYLAGDVLPLLRELFGRPGEFYLGLYELEDRELVELLLTNANRIHVILANTGAEDKVWDKRNAKARKALVDAGVDIQHRMFNNSTHIGHNKFVVHVPPGGAPAAVFTGSTNWTQTGLAGQTNNALLIEEPSVAKVFFDYWNLMKNDPLVVPDPLGAEMKDAQQSAAFRQSNFTKNTVPLGNGAELTVWFSPNTLQRKKTKKLPPDLSDIYGRMRRAEHAILFLAFYPGQSGSDCIIGEAIDIGRKDRELIVMGAVSSAQAMPNYIPKKKNDPNNPDDDTPGQSPHTFKEANVEIVRASRIDDRAMLKDFGAEQLAARGMIGAIIHDKVLVIDPLSPNCMVVLGSHNLGFKASYSNDENMVLVTGDRALAEAYAVHILDVYDHYRFRAIQSERQKQGKKGWSGFLEGDDRWQDGYVQRSKGAVMRYFANG</sequence>
<keyword evidence="9" id="KW-0442">Lipid degradation</keyword>
<keyword evidence="15" id="KW-1185">Reference proteome</keyword>
<evidence type="ECO:0000256" key="11">
    <source>
        <dbReference type="ARBA" id="ARBA00029594"/>
    </source>
</evidence>
<dbReference type="RefSeq" id="WP_008838538.1">
    <property type="nucleotide sequence ID" value="NZ_AHAM01000208.1"/>
</dbReference>
<dbReference type="PANTHER" id="PTHR43856">
    <property type="entry name" value="CARDIOLIPIN HYDROLASE"/>
    <property type="match status" value="1"/>
</dbReference>
<keyword evidence="7" id="KW-0964">Secreted</keyword>
<dbReference type="GO" id="GO:0004630">
    <property type="term" value="F:phospholipase D activity"/>
    <property type="evidence" value="ECO:0007669"/>
    <property type="project" value="UniProtKB-EC"/>
</dbReference>
<protein>
    <recommendedName>
        <fullName evidence="6">Phospholipase D</fullName>
        <ecNumber evidence="5">3.1.4.4</ecNumber>
    </recommendedName>
    <alternativeName>
        <fullName evidence="11">Choline phosphatase</fullName>
    </alternativeName>
</protein>